<dbReference type="Proteomes" id="UP000811282">
    <property type="component" value="Unassembled WGS sequence"/>
</dbReference>
<keyword evidence="5" id="KW-0067">ATP-binding</keyword>
<name>A0ABS5YDT8_9GAMM</name>
<evidence type="ECO:0000256" key="3">
    <source>
        <dbReference type="ARBA" id="ARBA00037066"/>
    </source>
</evidence>
<evidence type="ECO:0000313" key="5">
    <source>
        <dbReference type="EMBL" id="MBT9433114.1"/>
    </source>
</evidence>
<protein>
    <submittedName>
        <fullName evidence="5">ATP-binding cassette domain-containing protein</fullName>
    </submittedName>
</protein>
<dbReference type="InterPro" id="IPR003439">
    <property type="entry name" value="ABC_transporter-like_ATP-bd"/>
</dbReference>
<evidence type="ECO:0000259" key="4">
    <source>
        <dbReference type="Pfam" id="PF00005"/>
    </source>
</evidence>
<organism evidence="5 6">
    <name type="scientific">Candidatus Sodalis endolongispinus</name>
    <dbReference type="NCBI Taxonomy" id="2812662"/>
    <lineage>
        <taxon>Bacteria</taxon>
        <taxon>Pseudomonadati</taxon>
        <taxon>Pseudomonadota</taxon>
        <taxon>Gammaproteobacteria</taxon>
        <taxon>Enterobacterales</taxon>
        <taxon>Bruguierivoracaceae</taxon>
        <taxon>Sodalis</taxon>
    </lineage>
</organism>
<dbReference type="SUPFAM" id="SSF52540">
    <property type="entry name" value="P-loop containing nucleoside triphosphate hydrolases"/>
    <property type="match status" value="1"/>
</dbReference>
<gene>
    <name evidence="5" type="ORF">JZM24_15085</name>
</gene>
<comment type="function">
    <text evidence="3">Part of the ABC transporter complex HmuTUV involved in hemin import. Responsible for energy coupling to the transport system.</text>
</comment>
<keyword evidence="1" id="KW-0813">Transport</keyword>
<dbReference type="Gene3D" id="3.40.50.300">
    <property type="entry name" value="P-loop containing nucleotide triphosphate hydrolases"/>
    <property type="match status" value="1"/>
</dbReference>
<evidence type="ECO:0000256" key="1">
    <source>
        <dbReference type="ARBA" id="ARBA00022448"/>
    </source>
</evidence>
<keyword evidence="2" id="KW-1278">Translocase</keyword>
<accession>A0ABS5YDT8</accession>
<evidence type="ECO:0000256" key="2">
    <source>
        <dbReference type="ARBA" id="ARBA00022967"/>
    </source>
</evidence>
<keyword evidence="5" id="KW-0547">Nucleotide-binding</keyword>
<dbReference type="GO" id="GO:0005524">
    <property type="term" value="F:ATP binding"/>
    <property type="evidence" value="ECO:0007669"/>
    <property type="project" value="UniProtKB-KW"/>
</dbReference>
<dbReference type="EMBL" id="JAFJYC010000002">
    <property type="protein sequence ID" value="MBT9433114.1"/>
    <property type="molecule type" value="Genomic_DNA"/>
</dbReference>
<proteinExistence type="predicted"/>
<dbReference type="PANTHER" id="PTHR42794">
    <property type="entry name" value="HEMIN IMPORT ATP-BINDING PROTEIN HMUV"/>
    <property type="match status" value="1"/>
</dbReference>
<feature type="domain" description="ABC transporter" evidence="4">
    <location>
        <begin position="24"/>
        <end position="88"/>
    </location>
</feature>
<dbReference type="PANTHER" id="PTHR42794:SF1">
    <property type="entry name" value="HEMIN IMPORT ATP-BINDING PROTEIN HMUV"/>
    <property type="match status" value="1"/>
</dbReference>
<reference evidence="5 6" key="1">
    <citation type="journal article" date="2021" name="Genome Biol. Evol.">
        <title>The evolution of interdependence in a four-way mealybug symbiosis.</title>
        <authorList>
            <person name="Garber A.I."/>
            <person name="Kupper M."/>
            <person name="Laetsch D.R."/>
            <person name="Weldon S.R."/>
            <person name="Ladinsky M.S."/>
            <person name="Bjorkman P.J."/>
            <person name="McCutcheon J.P."/>
        </authorList>
    </citation>
    <scope>NUCLEOTIDE SEQUENCE [LARGE SCALE GENOMIC DNA]</scope>
    <source>
        <strain evidence="5">SOD</strain>
    </source>
</reference>
<dbReference type="RefSeq" id="WP_215670671.1">
    <property type="nucleotide sequence ID" value="NZ_JAFJYC010000002.1"/>
</dbReference>
<dbReference type="InterPro" id="IPR027417">
    <property type="entry name" value="P-loop_NTPase"/>
</dbReference>
<evidence type="ECO:0000313" key="6">
    <source>
        <dbReference type="Proteomes" id="UP000811282"/>
    </source>
</evidence>
<keyword evidence="6" id="KW-1185">Reference proteome</keyword>
<dbReference type="Pfam" id="PF00005">
    <property type="entry name" value="ABC_tran"/>
    <property type="match status" value="1"/>
</dbReference>
<sequence>MALTAPSSRWLLRARDIAVPGRLRPLSRAVAAGRRIHIIGPNGAGKSTLLSCLAGLQPFHGEVQVLGKALAAWTPGELSRRRGYLPQLARGGGTQPVFHYLRQHQPAAASER</sequence>
<comment type="caution">
    <text evidence="5">The sequence shown here is derived from an EMBL/GenBank/DDBJ whole genome shotgun (WGS) entry which is preliminary data.</text>
</comment>